<evidence type="ECO:0000313" key="10">
    <source>
        <dbReference type="EMBL" id="KZT05294.1"/>
    </source>
</evidence>
<dbReference type="GO" id="GO:0005506">
    <property type="term" value="F:iron ion binding"/>
    <property type="evidence" value="ECO:0007669"/>
    <property type="project" value="InterPro"/>
</dbReference>
<evidence type="ECO:0000313" key="11">
    <source>
        <dbReference type="Proteomes" id="UP000076871"/>
    </source>
</evidence>
<dbReference type="PRINTS" id="PR00385">
    <property type="entry name" value="P450"/>
</dbReference>
<keyword evidence="8" id="KW-0503">Monooxygenase</keyword>
<keyword evidence="11" id="KW-1185">Reference proteome</keyword>
<keyword evidence="7 9" id="KW-0408">Iron</keyword>
<keyword evidence="4 9" id="KW-0349">Heme</keyword>
<dbReference type="RefSeq" id="XP_040763034.1">
    <property type="nucleotide sequence ID" value="XM_040909185.1"/>
</dbReference>
<comment type="similarity">
    <text evidence="3">Belongs to the cytochrome P450 family.</text>
</comment>
<dbReference type="InterPro" id="IPR050121">
    <property type="entry name" value="Cytochrome_P450_monoxygenase"/>
</dbReference>
<dbReference type="STRING" id="1314785.A0A165DNU2"/>
<dbReference type="Pfam" id="PF00067">
    <property type="entry name" value="p450"/>
    <property type="match status" value="1"/>
</dbReference>
<dbReference type="EMBL" id="KV427631">
    <property type="protein sequence ID" value="KZT05294.1"/>
    <property type="molecule type" value="Genomic_DNA"/>
</dbReference>
<accession>A0A165DNU2</accession>
<feature type="binding site" description="axial binding residue" evidence="9">
    <location>
        <position position="486"/>
    </location>
    <ligand>
        <name>heme</name>
        <dbReference type="ChEBI" id="CHEBI:30413"/>
    </ligand>
    <ligandPart>
        <name>Fe</name>
        <dbReference type="ChEBI" id="CHEBI:18248"/>
    </ligandPart>
</feature>
<sequence>MSVANASNAALSLGLAALAYALWKLVPFVYRLWISPMRDLPGPSNPSWIYGNLKQIRNSEEAVLHEAWTETYGKTINYKGWMNTNRLYTVDTRALSHILSHSYDYPKPHISHFFLSRILGAGLLIVEGEQHRMQRRIMNPAFGPAQIRELTGIFVEKSMQLRDIWSAEIAKHGEPARVDVLSGLSKATLDVIGLAGFNYKFDSLNPEGKPNELSEAFSIMFESLSGAGVHLFRFFKAYIPPLRIIPDNFSRKSGAAQAVMRRIGMQLIADKKAAILKAAESEKDKENDDGSSLHGRDLLTLLIKANMSTDIPESQRLSDADVLAQVPTFLVAGHETTSNATTWCLFALSQAPEVQQKLREELWSIPTEDPTMDELNELPYLDAVVRETMRVHSPVVSTIRMAGKDDFIPLNAPYTDVHGQVRDSIKIDQGTLILIPVLAINRAKDLWGEDAFEFKPERWESPPDVIQTIPGVWGNLMSFLGGPRSCIGYRFSLVEMKALLFTLVRAFEFELAVTASDITKKRGIVQRPFVTSEMEKGHQLPLLIRPHVRV</sequence>
<evidence type="ECO:0000256" key="7">
    <source>
        <dbReference type="ARBA" id="ARBA00023004"/>
    </source>
</evidence>
<evidence type="ECO:0000256" key="2">
    <source>
        <dbReference type="ARBA" id="ARBA00005179"/>
    </source>
</evidence>
<dbReference type="SUPFAM" id="SSF48264">
    <property type="entry name" value="Cytochrome P450"/>
    <property type="match status" value="1"/>
</dbReference>
<dbReference type="InterPro" id="IPR001128">
    <property type="entry name" value="Cyt_P450"/>
</dbReference>
<dbReference type="InterPro" id="IPR036396">
    <property type="entry name" value="Cyt_P450_sf"/>
</dbReference>
<dbReference type="Proteomes" id="UP000076871">
    <property type="component" value="Unassembled WGS sequence"/>
</dbReference>
<dbReference type="GO" id="GO:0020037">
    <property type="term" value="F:heme binding"/>
    <property type="evidence" value="ECO:0007669"/>
    <property type="project" value="InterPro"/>
</dbReference>
<keyword evidence="6" id="KW-0560">Oxidoreductase</keyword>
<dbReference type="OrthoDB" id="1470350at2759"/>
<evidence type="ECO:0000256" key="6">
    <source>
        <dbReference type="ARBA" id="ARBA00023002"/>
    </source>
</evidence>
<evidence type="ECO:0000256" key="8">
    <source>
        <dbReference type="ARBA" id="ARBA00023033"/>
    </source>
</evidence>
<comment type="cofactor">
    <cofactor evidence="1 9">
        <name>heme</name>
        <dbReference type="ChEBI" id="CHEBI:30413"/>
    </cofactor>
</comment>
<dbReference type="GO" id="GO:0016705">
    <property type="term" value="F:oxidoreductase activity, acting on paired donors, with incorporation or reduction of molecular oxygen"/>
    <property type="evidence" value="ECO:0007669"/>
    <property type="project" value="InterPro"/>
</dbReference>
<proteinExistence type="inferred from homology"/>
<dbReference type="GeneID" id="63826214"/>
<evidence type="ECO:0000256" key="5">
    <source>
        <dbReference type="ARBA" id="ARBA00022723"/>
    </source>
</evidence>
<evidence type="ECO:0000256" key="1">
    <source>
        <dbReference type="ARBA" id="ARBA00001971"/>
    </source>
</evidence>
<evidence type="ECO:0000256" key="3">
    <source>
        <dbReference type="ARBA" id="ARBA00010617"/>
    </source>
</evidence>
<dbReference type="PRINTS" id="PR00463">
    <property type="entry name" value="EP450I"/>
</dbReference>
<dbReference type="InParanoid" id="A0A165DNU2"/>
<dbReference type="Gene3D" id="1.10.630.10">
    <property type="entry name" value="Cytochrome P450"/>
    <property type="match status" value="1"/>
</dbReference>
<comment type="pathway">
    <text evidence="2">Secondary metabolite biosynthesis.</text>
</comment>
<dbReference type="InterPro" id="IPR002401">
    <property type="entry name" value="Cyt_P450_E_grp-I"/>
</dbReference>
<dbReference type="AlphaFoldDB" id="A0A165DNU2"/>
<dbReference type="GO" id="GO:0004497">
    <property type="term" value="F:monooxygenase activity"/>
    <property type="evidence" value="ECO:0007669"/>
    <property type="project" value="UniProtKB-KW"/>
</dbReference>
<evidence type="ECO:0000256" key="9">
    <source>
        <dbReference type="PIRSR" id="PIRSR602401-1"/>
    </source>
</evidence>
<evidence type="ECO:0000256" key="4">
    <source>
        <dbReference type="ARBA" id="ARBA00022617"/>
    </source>
</evidence>
<dbReference type="PANTHER" id="PTHR24305:SF166">
    <property type="entry name" value="CYTOCHROME P450 12A4, MITOCHONDRIAL-RELATED"/>
    <property type="match status" value="1"/>
</dbReference>
<name>A0A165DNU2_9APHY</name>
<organism evidence="10 11">
    <name type="scientific">Laetiporus sulphureus 93-53</name>
    <dbReference type="NCBI Taxonomy" id="1314785"/>
    <lineage>
        <taxon>Eukaryota</taxon>
        <taxon>Fungi</taxon>
        <taxon>Dikarya</taxon>
        <taxon>Basidiomycota</taxon>
        <taxon>Agaricomycotina</taxon>
        <taxon>Agaricomycetes</taxon>
        <taxon>Polyporales</taxon>
        <taxon>Laetiporus</taxon>
    </lineage>
</organism>
<reference evidence="10 11" key="1">
    <citation type="journal article" date="2016" name="Mol. Biol. Evol.">
        <title>Comparative Genomics of Early-Diverging Mushroom-Forming Fungi Provides Insights into the Origins of Lignocellulose Decay Capabilities.</title>
        <authorList>
            <person name="Nagy L.G."/>
            <person name="Riley R."/>
            <person name="Tritt A."/>
            <person name="Adam C."/>
            <person name="Daum C."/>
            <person name="Floudas D."/>
            <person name="Sun H."/>
            <person name="Yadav J.S."/>
            <person name="Pangilinan J."/>
            <person name="Larsson K.H."/>
            <person name="Matsuura K."/>
            <person name="Barry K."/>
            <person name="Labutti K."/>
            <person name="Kuo R."/>
            <person name="Ohm R.A."/>
            <person name="Bhattacharya S.S."/>
            <person name="Shirouzu T."/>
            <person name="Yoshinaga Y."/>
            <person name="Martin F.M."/>
            <person name="Grigoriev I.V."/>
            <person name="Hibbett D.S."/>
        </authorList>
    </citation>
    <scope>NUCLEOTIDE SEQUENCE [LARGE SCALE GENOMIC DNA]</scope>
    <source>
        <strain evidence="10 11">93-53</strain>
    </source>
</reference>
<gene>
    <name evidence="10" type="ORF">LAESUDRAFT_727252</name>
</gene>
<keyword evidence="5 9" id="KW-0479">Metal-binding</keyword>
<protein>
    <submittedName>
        <fullName evidence="10">Cytochrome P450</fullName>
    </submittedName>
</protein>
<dbReference type="CDD" id="cd11069">
    <property type="entry name" value="CYP_FUM15-like"/>
    <property type="match status" value="1"/>
</dbReference>
<dbReference type="PANTHER" id="PTHR24305">
    <property type="entry name" value="CYTOCHROME P450"/>
    <property type="match status" value="1"/>
</dbReference>